<feature type="transmembrane region" description="Helical" evidence="1">
    <location>
        <begin position="112"/>
        <end position="134"/>
    </location>
</feature>
<protein>
    <submittedName>
        <fullName evidence="2">Uncharacterized protein</fullName>
    </submittedName>
</protein>
<reference evidence="2 3" key="1">
    <citation type="submission" date="2018-08" db="EMBL/GenBank/DDBJ databases">
        <title>Mucilaginibacter sp. MYSH2.</title>
        <authorList>
            <person name="Seo T."/>
        </authorList>
    </citation>
    <scope>NUCLEOTIDE SEQUENCE [LARGE SCALE GENOMIC DNA]</scope>
    <source>
        <strain evidence="2 3">MYSH2</strain>
    </source>
</reference>
<dbReference type="RefSeq" id="WP_117392305.1">
    <property type="nucleotide sequence ID" value="NZ_QWDC01000002.1"/>
</dbReference>
<keyword evidence="1" id="KW-1133">Transmembrane helix</keyword>
<feature type="transmembrane region" description="Helical" evidence="1">
    <location>
        <begin position="59"/>
        <end position="80"/>
    </location>
</feature>
<name>A0A372NTM7_9SPHI</name>
<feature type="transmembrane region" description="Helical" evidence="1">
    <location>
        <begin position="6"/>
        <end position="22"/>
    </location>
</feature>
<organism evidence="2 3">
    <name type="scientific">Mucilaginibacter conchicola</name>
    <dbReference type="NCBI Taxonomy" id="2303333"/>
    <lineage>
        <taxon>Bacteria</taxon>
        <taxon>Pseudomonadati</taxon>
        <taxon>Bacteroidota</taxon>
        <taxon>Sphingobacteriia</taxon>
        <taxon>Sphingobacteriales</taxon>
        <taxon>Sphingobacteriaceae</taxon>
        <taxon>Mucilaginibacter</taxon>
    </lineage>
</organism>
<keyword evidence="1" id="KW-0472">Membrane</keyword>
<evidence type="ECO:0000313" key="2">
    <source>
        <dbReference type="EMBL" id="RFZ92596.1"/>
    </source>
</evidence>
<evidence type="ECO:0000256" key="1">
    <source>
        <dbReference type="SAM" id="Phobius"/>
    </source>
</evidence>
<dbReference type="OrthoDB" id="793154at2"/>
<gene>
    <name evidence="2" type="ORF">D0C36_14360</name>
</gene>
<keyword evidence="3" id="KW-1185">Reference proteome</keyword>
<comment type="caution">
    <text evidence="2">The sequence shown here is derived from an EMBL/GenBank/DDBJ whole genome shotgun (WGS) entry which is preliminary data.</text>
</comment>
<dbReference type="Proteomes" id="UP000264217">
    <property type="component" value="Unassembled WGS sequence"/>
</dbReference>
<accession>A0A372NTM7</accession>
<feature type="transmembrane region" description="Helical" evidence="1">
    <location>
        <begin position="29"/>
        <end position="47"/>
    </location>
</feature>
<evidence type="ECO:0000313" key="3">
    <source>
        <dbReference type="Proteomes" id="UP000264217"/>
    </source>
</evidence>
<sequence length="213" mass="25139">MLTSAYLFFELLAFVTSVAKYNALKHTRYVYFIPYLLFILVYEYGSIENWFIINHTNLWISNITLMIFFLFYSLFNYGLVKTIKFKGWIKWSIILSVLSSAVNMLWGQGFWALDTITILIEFALLIATSCLYFYELMHSSNKELKLLKVPGFWLNTGLLFFCLGQFLFFSLFAYMAYSNNYKYYFLHSVLANIFNAILYSFLTISFLCVKTKN</sequence>
<dbReference type="EMBL" id="QWDC01000002">
    <property type="protein sequence ID" value="RFZ92596.1"/>
    <property type="molecule type" value="Genomic_DNA"/>
</dbReference>
<keyword evidence="1" id="KW-0812">Transmembrane</keyword>
<feature type="transmembrane region" description="Helical" evidence="1">
    <location>
        <begin position="87"/>
        <end position="106"/>
    </location>
</feature>
<proteinExistence type="predicted"/>
<feature type="transmembrane region" description="Helical" evidence="1">
    <location>
        <begin position="154"/>
        <end position="177"/>
    </location>
</feature>
<feature type="transmembrane region" description="Helical" evidence="1">
    <location>
        <begin position="183"/>
        <end position="209"/>
    </location>
</feature>
<dbReference type="AlphaFoldDB" id="A0A372NTM7"/>